<evidence type="ECO:0000313" key="3">
    <source>
        <dbReference type="EMBL" id="TKS13773.1"/>
    </source>
</evidence>
<protein>
    <recommendedName>
        <fullName evidence="2">Ty3 transposon capsid-like protein domain-containing protein</fullName>
    </recommendedName>
</protein>
<dbReference type="InterPro" id="IPR045358">
    <property type="entry name" value="Ty3_capsid"/>
</dbReference>
<feature type="compositionally biased region" description="Polar residues" evidence="1">
    <location>
        <begin position="90"/>
        <end position="103"/>
    </location>
</feature>
<comment type="caution">
    <text evidence="3">The sequence shown here is derived from an EMBL/GenBank/DDBJ whole genome shotgun (WGS) entry which is preliminary data.</text>
</comment>
<name>A0A4U5QRZ5_POPAL</name>
<dbReference type="CDD" id="cd00303">
    <property type="entry name" value="retropepsin_like"/>
    <property type="match status" value="1"/>
</dbReference>
<reference evidence="3" key="1">
    <citation type="submission" date="2018-10" db="EMBL/GenBank/DDBJ databases">
        <title>Population genomic analysis revealed the cold adaptation of white poplar.</title>
        <authorList>
            <person name="Liu Y.-J."/>
        </authorList>
    </citation>
    <scope>NUCLEOTIDE SEQUENCE [LARGE SCALE GENOMIC DNA]</scope>
    <source>
        <strain evidence="3">PAL-ZL1</strain>
    </source>
</reference>
<accession>A0A4U5QRZ5</accession>
<feature type="domain" description="Ty3 transposon capsid-like protein" evidence="2">
    <location>
        <begin position="142"/>
        <end position="265"/>
    </location>
</feature>
<gene>
    <name evidence="3" type="ORF">D5086_0000050050</name>
</gene>
<sequence length="528" mass="60632">MAPDTRTAEIKRLEESVKLTKKETNHKYELLVTLVKEQGQKLDTITDYHGTQIGDIKNLLSGLTQQLDFVMQRIPFAAGESSQGRDKQAAHQNESTSRPSYSNEGRLAAYKVHRPKHLFPVFGGDDVHRWLYKCNQYFKIEEIEDPEKLKLASYYLDGIALYWHQNFMRNLNNRRISWDEYVEALYYRFYGQKDPMEDLIDLKQVGTLENYIHDFDILWNKADIGEKQALVIFLGGLELEIKNIVKMFEPKDLRQAYNLARLHANTLAHRQNAGIAPKHPASTTSHNLPQKSIQPPNVNPTNLRLYSLSVVDEEEVSRGKEQFEEGCPTGELIPQISLNALEGTVGFHTMKVTRKNNLTTITPITIQAANGGKMSCTSVCKGLKWEIQGVCFEADVFIMDLSNYDMVLGVQWLSMLGDILCNYKHLWMSFDWRGQRVLLKGESPIKFQAIELAQLQWLLNNSEQVAELHLCSLQVLEDDDFTLSSLTTQSRYCYIYEQAPKEQLRGIRWSPLESKAATQYLILSIADW</sequence>
<evidence type="ECO:0000256" key="1">
    <source>
        <dbReference type="SAM" id="MobiDB-lite"/>
    </source>
</evidence>
<dbReference type="Gene3D" id="2.40.70.10">
    <property type="entry name" value="Acid Proteases"/>
    <property type="match status" value="1"/>
</dbReference>
<feature type="compositionally biased region" description="Polar residues" evidence="1">
    <location>
        <begin position="281"/>
        <end position="299"/>
    </location>
</feature>
<feature type="region of interest" description="Disordered" evidence="1">
    <location>
        <begin position="79"/>
        <end position="104"/>
    </location>
</feature>
<dbReference type="InterPro" id="IPR021109">
    <property type="entry name" value="Peptidase_aspartic_dom_sf"/>
</dbReference>
<proteinExistence type="predicted"/>
<feature type="region of interest" description="Disordered" evidence="1">
    <location>
        <begin position="275"/>
        <end position="299"/>
    </location>
</feature>
<dbReference type="EMBL" id="RCHU01000132">
    <property type="protein sequence ID" value="TKS13773.1"/>
    <property type="molecule type" value="Genomic_DNA"/>
</dbReference>
<dbReference type="Pfam" id="PF08284">
    <property type="entry name" value="RVP_2"/>
    <property type="match status" value="1"/>
</dbReference>
<organism evidence="3">
    <name type="scientific">Populus alba</name>
    <name type="common">White poplar</name>
    <dbReference type="NCBI Taxonomy" id="43335"/>
    <lineage>
        <taxon>Eukaryota</taxon>
        <taxon>Viridiplantae</taxon>
        <taxon>Streptophyta</taxon>
        <taxon>Embryophyta</taxon>
        <taxon>Tracheophyta</taxon>
        <taxon>Spermatophyta</taxon>
        <taxon>Magnoliopsida</taxon>
        <taxon>eudicotyledons</taxon>
        <taxon>Gunneridae</taxon>
        <taxon>Pentapetalae</taxon>
        <taxon>rosids</taxon>
        <taxon>fabids</taxon>
        <taxon>Malpighiales</taxon>
        <taxon>Salicaceae</taxon>
        <taxon>Saliceae</taxon>
        <taxon>Populus</taxon>
    </lineage>
</organism>
<evidence type="ECO:0000259" key="2">
    <source>
        <dbReference type="Pfam" id="PF19259"/>
    </source>
</evidence>
<dbReference type="AlphaFoldDB" id="A0A4U5QRZ5"/>
<dbReference type="Pfam" id="PF19259">
    <property type="entry name" value="Ty3_capsid"/>
    <property type="match status" value="1"/>
</dbReference>